<keyword evidence="5" id="KW-1185">Reference proteome</keyword>
<evidence type="ECO:0000256" key="3">
    <source>
        <dbReference type="RuleBase" id="RU000363"/>
    </source>
</evidence>
<evidence type="ECO:0000256" key="1">
    <source>
        <dbReference type="ARBA" id="ARBA00006484"/>
    </source>
</evidence>
<sequence>MTGTVLVTGAGTGFGKEIALRLAGRGVPVIAGVEIVAQVAALRAEAERAGVGGLRVEKLDVTDPADRRRAWGWKVDVLLNNAGISEGGAVVDIPLDRVRRQFEVNVFGPIALTQGFARAMVRRGGGRIVFMSSVAGLTVDPFTGAYSGSKHALEAFADALHTELREFGVQVATVNPGPFLTGFNDRMFECWTSWTDDPAERVFDYAELAFPHEQFDPEPVIEVTVGVVTGEIDRYRNVVPADMQDTTRRQMEQVWDRPLTGDRSRPALVQRAYDLQPGTPAT</sequence>
<protein>
    <submittedName>
        <fullName evidence="4">Short-subunit dehydrogenase</fullName>
    </submittedName>
</protein>
<dbReference type="GO" id="GO:0016491">
    <property type="term" value="F:oxidoreductase activity"/>
    <property type="evidence" value="ECO:0007669"/>
    <property type="project" value="UniProtKB-KW"/>
</dbReference>
<proteinExistence type="inferred from homology"/>
<dbReference type="Gene3D" id="3.40.50.720">
    <property type="entry name" value="NAD(P)-binding Rossmann-like Domain"/>
    <property type="match status" value="1"/>
</dbReference>
<dbReference type="PROSITE" id="PS00061">
    <property type="entry name" value="ADH_SHORT"/>
    <property type="match status" value="1"/>
</dbReference>
<dbReference type="SUPFAM" id="SSF51735">
    <property type="entry name" value="NAD(P)-binding Rossmann-fold domains"/>
    <property type="match status" value="1"/>
</dbReference>
<dbReference type="EMBL" id="QTTT01000001">
    <property type="protein sequence ID" value="REF00683.1"/>
    <property type="molecule type" value="Genomic_DNA"/>
</dbReference>
<gene>
    <name evidence="4" type="ORF">DFJ69_6243</name>
</gene>
<dbReference type="NCBIfam" id="NF006776">
    <property type="entry name" value="PRK09291.1"/>
    <property type="match status" value="1"/>
</dbReference>
<dbReference type="PANTHER" id="PTHR42901">
    <property type="entry name" value="ALCOHOL DEHYDROGENASE"/>
    <property type="match status" value="1"/>
</dbReference>
<accession>A0A3D9SXJ7</accession>
<dbReference type="InterPro" id="IPR020904">
    <property type="entry name" value="Sc_DH/Rdtase_CS"/>
</dbReference>
<dbReference type="PANTHER" id="PTHR42901:SF1">
    <property type="entry name" value="ALCOHOL DEHYDROGENASE"/>
    <property type="match status" value="1"/>
</dbReference>
<dbReference type="OrthoDB" id="3178062at2"/>
<dbReference type="InterPro" id="IPR036291">
    <property type="entry name" value="NAD(P)-bd_dom_sf"/>
</dbReference>
<evidence type="ECO:0000313" key="5">
    <source>
        <dbReference type="Proteomes" id="UP000256661"/>
    </source>
</evidence>
<dbReference type="Pfam" id="PF00106">
    <property type="entry name" value="adh_short"/>
    <property type="match status" value="1"/>
</dbReference>
<dbReference type="RefSeq" id="WP_116025810.1">
    <property type="nucleotide sequence ID" value="NZ_QTTT01000001.1"/>
</dbReference>
<organism evidence="4 5">
    <name type="scientific">Thermomonospora umbrina</name>
    <dbReference type="NCBI Taxonomy" id="111806"/>
    <lineage>
        <taxon>Bacteria</taxon>
        <taxon>Bacillati</taxon>
        <taxon>Actinomycetota</taxon>
        <taxon>Actinomycetes</taxon>
        <taxon>Streptosporangiales</taxon>
        <taxon>Thermomonosporaceae</taxon>
        <taxon>Thermomonospora</taxon>
    </lineage>
</organism>
<keyword evidence="2" id="KW-0560">Oxidoreductase</keyword>
<evidence type="ECO:0000313" key="4">
    <source>
        <dbReference type="EMBL" id="REF00683.1"/>
    </source>
</evidence>
<name>A0A3D9SXJ7_9ACTN</name>
<dbReference type="Proteomes" id="UP000256661">
    <property type="component" value="Unassembled WGS sequence"/>
</dbReference>
<dbReference type="InterPro" id="IPR002347">
    <property type="entry name" value="SDR_fam"/>
</dbReference>
<comment type="caution">
    <text evidence="4">The sequence shown here is derived from an EMBL/GenBank/DDBJ whole genome shotgun (WGS) entry which is preliminary data.</text>
</comment>
<dbReference type="PRINTS" id="PR00080">
    <property type="entry name" value="SDRFAMILY"/>
</dbReference>
<dbReference type="PRINTS" id="PR00081">
    <property type="entry name" value="GDHRDH"/>
</dbReference>
<evidence type="ECO:0000256" key="2">
    <source>
        <dbReference type="ARBA" id="ARBA00023002"/>
    </source>
</evidence>
<comment type="similarity">
    <text evidence="1 3">Belongs to the short-chain dehydrogenases/reductases (SDR) family.</text>
</comment>
<reference evidence="4 5" key="1">
    <citation type="submission" date="2018-08" db="EMBL/GenBank/DDBJ databases">
        <title>Sequencing the genomes of 1000 actinobacteria strains.</title>
        <authorList>
            <person name="Klenk H.-P."/>
        </authorList>
    </citation>
    <scope>NUCLEOTIDE SEQUENCE [LARGE SCALE GENOMIC DNA]</scope>
    <source>
        <strain evidence="4 5">DSM 43927</strain>
    </source>
</reference>
<dbReference type="AlphaFoldDB" id="A0A3D9SXJ7"/>